<reference evidence="1" key="1">
    <citation type="submission" date="2018-04" db="EMBL/GenBank/DDBJ databases">
        <title>Whole genome sequencing of Hypsizygus marmoreus.</title>
        <authorList>
            <person name="Choi I.-G."/>
            <person name="Min B."/>
            <person name="Kim J.-G."/>
            <person name="Kim S."/>
            <person name="Oh Y.-L."/>
            <person name="Kong W.-S."/>
            <person name="Park H."/>
            <person name="Jeong J."/>
            <person name="Song E.-S."/>
        </authorList>
    </citation>
    <scope>NUCLEOTIDE SEQUENCE [LARGE SCALE GENOMIC DNA]</scope>
    <source>
        <strain evidence="1">51987-8</strain>
    </source>
</reference>
<dbReference type="Proteomes" id="UP000076154">
    <property type="component" value="Unassembled WGS sequence"/>
</dbReference>
<evidence type="ECO:0000313" key="2">
    <source>
        <dbReference type="Proteomes" id="UP000076154"/>
    </source>
</evidence>
<proteinExistence type="predicted"/>
<protein>
    <submittedName>
        <fullName evidence="1">Uncharacterized protein</fullName>
    </submittedName>
</protein>
<dbReference type="InParanoid" id="A0A369J6Y0"/>
<name>A0A369J6Y0_HYPMA</name>
<keyword evidence="2" id="KW-1185">Reference proteome</keyword>
<evidence type="ECO:0000313" key="1">
    <source>
        <dbReference type="EMBL" id="RDB14616.1"/>
    </source>
</evidence>
<gene>
    <name evidence="1" type="ORF">Hypma_016360</name>
</gene>
<dbReference type="AlphaFoldDB" id="A0A369J6Y0"/>
<comment type="caution">
    <text evidence="1">The sequence shown here is derived from an EMBL/GenBank/DDBJ whole genome shotgun (WGS) entry which is preliminary data.</text>
</comment>
<accession>A0A369J6Y0</accession>
<organism evidence="1 2">
    <name type="scientific">Hypsizygus marmoreus</name>
    <name type="common">White beech mushroom</name>
    <name type="synonym">Agaricus marmoreus</name>
    <dbReference type="NCBI Taxonomy" id="39966"/>
    <lineage>
        <taxon>Eukaryota</taxon>
        <taxon>Fungi</taxon>
        <taxon>Dikarya</taxon>
        <taxon>Basidiomycota</taxon>
        <taxon>Agaricomycotina</taxon>
        <taxon>Agaricomycetes</taxon>
        <taxon>Agaricomycetidae</taxon>
        <taxon>Agaricales</taxon>
        <taxon>Tricholomatineae</taxon>
        <taxon>Lyophyllaceae</taxon>
        <taxon>Hypsizygus</taxon>
    </lineage>
</organism>
<sequence length="253" mass="27870">MSSISTSPAPPLLPFPSIAERVWSLEVLTNAKAPRKDKKAALALHTVTLTHCYLRVTEAQQMLSDFGSKSREAILAQCDAIKAQYSGDSNFRAPDTSNHVSLERWNQWCDSITVQRASVHPIEDTIRRLLVSNAMVEYLTTVVDHYNPADDDVLLAMNAANIHAATILSARQPQAPTPPGRRFIAFDPPLVTVGEIIEYCTGQGQSGRITVKVTVKNMGYSASKLDWYILVDADGIEQTVDYGEMQGILGRRV</sequence>
<dbReference type="EMBL" id="LUEZ02000096">
    <property type="protein sequence ID" value="RDB14616.1"/>
    <property type="molecule type" value="Genomic_DNA"/>
</dbReference>